<dbReference type="InterPro" id="IPR007627">
    <property type="entry name" value="RNA_pol_sigma70_r2"/>
</dbReference>
<dbReference type="GO" id="GO:0016987">
    <property type="term" value="F:sigma factor activity"/>
    <property type="evidence" value="ECO:0007669"/>
    <property type="project" value="UniProtKB-KW"/>
</dbReference>
<proteinExistence type="inferred from homology"/>
<evidence type="ECO:0000256" key="4">
    <source>
        <dbReference type="ARBA" id="ARBA00023163"/>
    </source>
</evidence>
<dbReference type="InterPro" id="IPR013324">
    <property type="entry name" value="RNA_pol_sigma_r3/r4-like"/>
</dbReference>
<gene>
    <name evidence="7" type="ORF">UFOPK2132_00352</name>
</gene>
<dbReference type="GO" id="GO:0006352">
    <property type="term" value="P:DNA-templated transcription initiation"/>
    <property type="evidence" value="ECO:0007669"/>
    <property type="project" value="InterPro"/>
</dbReference>
<dbReference type="InterPro" id="IPR013249">
    <property type="entry name" value="RNA_pol_sigma70_r4_t2"/>
</dbReference>
<comment type="similarity">
    <text evidence="1">Belongs to the sigma-70 factor family. ECF subfamily.</text>
</comment>
<protein>
    <submittedName>
        <fullName evidence="7">Unannotated protein</fullName>
    </submittedName>
</protein>
<evidence type="ECO:0000259" key="6">
    <source>
        <dbReference type="Pfam" id="PF08281"/>
    </source>
</evidence>
<dbReference type="EMBL" id="CAEZVU010000043">
    <property type="protein sequence ID" value="CAB4632847.1"/>
    <property type="molecule type" value="Genomic_DNA"/>
</dbReference>
<dbReference type="Pfam" id="PF08281">
    <property type="entry name" value="Sigma70_r4_2"/>
    <property type="match status" value="1"/>
</dbReference>
<dbReference type="SUPFAM" id="SSF88659">
    <property type="entry name" value="Sigma3 and sigma4 domains of RNA polymerase sigma factors"/>
    <property type="match status" value="1"/>
</dbReference>
<dbReference type="SUPFAM" id="SSF88946">
    <property type="entry name" value="Sigma2 domain of RNA polymerase sigma factors"/>
    <property type="match status" value="1"/>
</dbReference>
<sequence length="187" mass="22050">MKLSSQELQYHQSKVAYYRDEQSYKHLFLYFHPVLYRFSYNILQNKSVSEEIVSDIMLKVWEMGSKLSQIQHLKLFLITSAKNACFTYLSSKNHQHALNESIDNEDIISSTGDNPEQLFIYSEVTQRVNLVISSLPMKCQMVFRLIKEEGLSYKEVSKVLEISQNTIETHMRIALRKIRMDLQQFLK</sequence>
<dbReference type="PANTHER" id="PTHR43133">
    <property type="entry name" value="RNA POLYMERASE ECF-TYPE SIGMA FACTO"/>
    <property type="match status" value="1"/>
</dbReference>
<dbReference type="CDD" id="cd06171">
    <property type="entry name" value="Sigma70_r4"/>
    <property type="match status" value="1"/>
</dbReference>
<evidence type="ECO:0000256" key="2">
    <source>
        <dbReference type="ARBA" id="ARBA00023015"/>
    </source>
</evidence>
<accession>A0A6J6J6W2</accession>
<dbReference type="InterPro" id="IPR013325">
    <property type="entry name" value="RNA_pol_sigma_r2"/>
</dbReference>
<name>A0A6J6J6W2_9ZZZZ</name>
<evidence type="ECO:0000259" key="5">
    <source>
        <dbReference type="Pfam" id="PF04542"/>
    </source>
</evidence>
<dbReference type="InterPro" id="IPR036388">
    <property type="entry name" value="WH-like_DNA-bd_sf"/>
</dbReference>
<dbReference type="InterPro" id="IPR014284">
    <property type="entry name" value="RNA_pol_sigma-70_dom"/>
</dbReference>
<keyword evidence="4" id="KW-0804">Transcription</keyword>
<dbReference type="Gene3D" id="1.10.1740.10">
    <property type="match status" value="1"/>
</dbReference>
<dbReference type="NCBIfam" id="TIGR02937">
    <property type="entry name" value="sigma70-ECF"/>
    <property type="match status" value="1"/>
</dbReference>
<dbReference type="PANTHER" id="PTHR43133:SF46">
    <property type="entry name" value="RNA POLYMERASE SIGMA-70 FACTOR ECF SUBFAMILY"/>
    <property type="match status" value="1"/>
</dbReference>
<dbReference type="GO" id="GO:0003677">
    <property type="term" value="F:DNA binding"/>
    <property type="evidence" value="ECO:0007669"/>
    <property type="project" value="InterPro"/>
</dbReference>
<keyword evidence="2" id="KW-0805">Transcription regulation</keyword>
<dbReference type="InterPro" id="IPR014327">
    <property type="entry name" value="RNA_pol_sigma70_bacteroid"/>
</dbReference>
<reference evidence="7" key="1">
    <citation type="submission" date="2020-05" db="EMBL/GenBank/DDBJ databases">
        <authorList>
            <person name="Chiriac C."/>
            <person name="Salcher M."/>
            <person name="Ghai R."/>
            <person name="Kavagutti S V."/>
        </authorList>
    </citation>
    <scope>NUCLEOTIDE SEQUENCE</scope>
</reference>
<feature type="domain" description="RNA polymerase sigma factor 70 region 4 type 2" evidence="6">
    <location>
        <begin position="128"/>
        <end position="178"/>
    </location>
</feature>
<evidence type="ECO:0000256" key="3">
    <source>
        <dbReference type="ARBA" id="ARBA00023082"/>
    </source>
</evidence>
<dbReference type="Pfam" id="PF04542">
    <property type="entry name" value="Sigma70_r2"/>
    <property type="match status" value="1"/>
</dbReference>
<dbReference type="NCBIfam" id="TIGR02985">
    <property type="entry name" value="Sig70_bacteroi1"/>
    <property type="match status" value="1"/>
</dbReference>
<dbReference type="AlphaFoldDB" id="A0A6J6J6W2"/>
<organism evidence="7">
    <name type="scientific">freshwater metagenome</name>
    <dbReference type="NCBI Taxonomy" id="449393"/>
    <lineage>
        <taxon>unclassified sequences</taxon>
        <taxon>metagenomes</taxon>
        <taxon>ecological metagenomes</taxon>
    </lineage>
</organism>
<evidence type="ECO:0000256" key="1">
    <source>
        <dbReference type="ARBA" id="ARBA00010641"/>
    </source>
</evidence>
<keyword evidence="3" id="KW-0731">Sigma factor</keyword>
<feature type="domain" description="RNA polymerase sigma-70 region 2" evidence="5">
    <location>
        <begin position="27"/>
        <end position="93"/>
    </location>
</feature>
<dbReference type="Gene3D" id="1.10.10.10">
    <property type="entry name" value="Winged helix-like DNA-binding domain superfamily/Winged helix DNA-binding domain"/>
    <property type="match status" value="1"/>
</dbReference>
<evidence type="ECO:0000313" key="7">
    <source>
        <dbReference type="EMBL" id="CAB4632847.1"/>
    </source>
</evidence>
<dbReference type="InterPro" id="IPR039425">
    <property type="entry name" value="RNA_pol_sigma-70-like"/>
</dbReference>